<feature type="domain" description="Aminoglycoside phosphotransferase" evidence="1">
    <location>
        <begin position="30"/>
        <end position="225"/>
    </location>
</feature>
<evidence type="ECO:0000313" key="2">
    <source>
        <dbReference type="EMBL" id="MBR7837257.1"/>
    </source>
</evidence>
<evidence type="ECO:0000313" key="3">
    <source>
        <dbReference type="Proteomes" id="UP000675781"/>
    </source>
</evidence>
<dbReference type="RefSeq" id="WP_212531724.1">
    <property type="nucleotide sequence ID" value="NZ_JAGSOG010000191.1"/>
</dbReference>
<dbReference type="EMBL" id="JAGSOG010000191">
    <property type="protein sequence ID" value="MBR7837257.1"/>
    <property type="molecule type" value="Genomic_DNA"/>
</dbReference>
<dbReference type="Pfam" id="PF01636">
    <property type="entry name" value="APH"/>
    <property type="match status" value="1"/>
</dbReference>
<gene>
    <name evidence="2" type="ORF">KDL01_28525</name>
</gene>
<dbReference type="Gene3D" id="3.90.1200.10">
    <property type="match status" value="1"/>
</dbReference>
<dbReference type="Proteomes" id="UP000675781">
    <property type="component" value="Unassembled WGS sequence"/>
</dbReference>
<keyword evidence="3" id="KW-1185">Reference proteome</keyword>
<protein>
    <submittedName>
        <fullName evidence="2">Aminoglycoside phosphotransferase family protein</fullName>
    </submittedName>
</protein>
<organism evidence="2 3">
    <name type="scientific">Actinospica durhamensis</name>
    <dbReference type="NCBI Taxonomy" id="1508375"/>
    <lineage>
        <taxon>Bacteria</taxon>
        <taxon>Bacillati</taxon>
        <taxon>Actinomycetota</taxon>
        <taxon>Actinomycetes</taxon>
        <taxon>Catenulisporales</taxon>
        <taxon>Actinospicaceae</taxon>
        <taxon>Actinospica</taxon>
    </lineage>
</organism>
<dbReference type="SUPFAM" id="SSF56112">
    <property type="entry name" value="Protein kinase-like (PK-like)"/>
    <property type="match status" value="1"/>
</dbReference>
<name>A0A941ESI4_9ACTN</name>
<dbReference type="InterPro" id="IPR002575">
    <property type="entry name" value="Aminoglycoside_PTrfase"/>
</dbReference>
<comment type="caution">
    <text evidence="2">The sequence shown here is derived from an EMBL/GenBank/DDBJ whole genome shotgun (WGS) entry which is preliminary data.</text>
</comment>
<proteinExistence type="predicted"/>
<sequence length="278" mass="30538">MATHATTHELTFDGDRVVKRFVDWERGEHLREWRGLSLLARYAPGLAPEPIEARFAEDPPTIVMSRLPGEPLGAAPLTDTQVRALADALTRMHASVPESELADAKPNFDPERTQAALSRMVEEAIRKGGVGAETEPIVAKAYQVATAFAASPWAQQAERPFGGPVPTVFGQVDGNLANFLWDGKKIYVGDFEDSGRSDPMFELATLVEHISVVHAAALDAERLFAHLSMTSAECERLRVFRRAFAVYWLLRLLPSGPSHRRNPPGTLEAQAAHLLALE</sequence>
<accession>A0A941ESI4</accession>
<dbReference type="AlphaFoldDB" id="A0A941ESI4"/>
<dbReference type="InterPro" id="IPR011009">
    <property type="entry name" value="Kinase-like_dom_sf"/>
</dbReference>
<reference evidence="2" key="1">
    <citation type="submission" date="2021-04" db="EMBL/GenBank/DDBJ databases">
        <title>Genome based classification of Actinospica acidithermotolerans sp. nov., an actinobacterium isolated from an Indonesian hot spring.</title>
        <authorList>
            <person name="Kusuma A.B."/>
            <person name="Putra K.E."/>
            <person name="Nafisah S."/>
            <person name="Loh J."/>
            <person name="Nouioui I."/>
            <person name="Goodfellow M."/>
        </authorList>
    </citation>
    <scope>NUCLEOTIDE SEQUENCE</scope>
    <source>
        <strain evidence="2">CSCA 57</strain>
    </source>
</reference>
<evidence type="ECO:0000259" key="1">
    <source>
        <dbReference type="Pfam" id="PF01636"/>
    </source>
</evidence>